<proteinExistence type="predicted"/>
<protein>
    <submittedName>
        <fullName evidence="1">WYL domain-containing protein</fullName>
    </submittedName>
</protein>
<reference evidence="1" key="1">
    <citation type="submission" date="2020-11" db="EMBL/GenBank/DDBJ databases">
        <authorList>
            <person name="Konstantinou D."/>
            <person name="Gkelis S."/>
            <person name="Popin R."/>
            <person name="Fewer D."/>
            <person name="Sivonen K."/>
        </authorList>
    </citation>
    <scope>NUCLEOTIDE SEQUENCE</scope>
    <source>
        <strain evidence="1">TAU-MAC 1115</strain>
    </source>
</reference>
<dbReference type="EMBL" id="JADOES010000007">
    <property type="protein sequence ID" value="MBT9314853.1"/>
    <property type="molecule type" value="Genomic_DNA"/>
</dbReference>
<dbReference type="Proteomes" id="UP000717364">
    <property type="component" value="Unassembled WGS sequence"/>
</dbReference>
<gene>
    <name evidence="1" type="ORF">IXB50_05395</name>
</gene>
<keyword evidence="2" id="KW-1185">Reference proteome</keyword>
<comment type="caution">
    <text evidence="1">The sequence shown here is derived from an EMBL/GenBank/DDBJ whole genome shotgun (WGS) entry which is preliminary data.</text>
</comment>
<sequence>MPRKKESLTLSIPPGTRDQLDRLADQLNYHWGTKPSPSALITAIARGDLALGPKMSLNSEQTKALVVAVKALVDEGKINEAKSVITLLLSHGDLEAPLRQSLLQQVSQPMEAWRIQVDKFIDEHQSFHLIYGRPNGNMHEFTVRHAKIEPYEKRLYLQIWCEETADSTDFPGIEHNRTLRLDRIQNIFPIDGHWRGNFDYISVEFHLLKGLIYAYEPRKEDVADETFDDHRRIVRKVANTFWFIREVRRYGPDCLIISPNNVRKQFKKDLELTLQHYESQD</sequence>
<dbReference type="AlphaFoldDB" id="A0A947DE15"/>
<name>A0A947DE15_9CYAN</name>
<accession>A0A947DE15</accession>
<evidence type="ECO:0000313" key="2">
    <source>
        <dbReference type="Proteomes" id="UP000717364"/>
    </source>
</evidence>
<evidence type="ECO:0000313" key="1">
    <source>
        <dbReference type="EMBL" id="MBT9314853.1"/>
    </source>
</evidence>
<organism evidence="1 2">
    <name type="scientific">Leptothoe spongobia TAU-MAC 1115</name>
    <dbReference type="NCBI Taxonomy" id="1967444"/>
    <lineage>
        <taxon>Bacteria</taxon>
        <taxon>Bacillati</taxon>
        <taxon>Cyanobacteriota</taxon>
        <taxon>Cyanophyceae</taxon>
        <taxon>Nodosilineales</taxon>
        <taxon>Cymatolegaceae</taxon>
        <taxon>Leptothoe</taxon>
        <taxon>Leptothoe spongobia</taxon>
    </lineage>
</organism>
<reference evidence="1" key="2">
    <citation type="journal article" date="2021" name="Mar. Drugs">
        <title>Genome Reduction and Secondary Metabolism of the Marine Sponge-Associated Cyanobacterium Leptothoe.</title>
        <authorList>
            <person name="Konstantinou D."/>
            <person name="Popin R.V."/>
            <person name="Fewer D.P."/>
            <person name="Sivonen K."/>
            <person name="Gkelis S."/>
        </authorList>
    </citation>
    <scope>NUCLEOTIDE SEQUENCE</scope>
    <source>
        <strain evidence="1">TAU-MAC 1115</strain>
    </source>
</reference>
<dbReference type="RefSeq" id="WP_215607925.1">
    <property type="nucleotide sequence ID" value="NZ_JADOES010000007.1"/>
</dbReference>